<dbReference type="Proteomes" id="UP000237423">
    <property type="component" value="Unassembled WGS sequence"/>
</dbReference>
<evidence type="ECO:0000256" key="4">
    <source>
        <dbReference type="ARBA" id="ARBA00022723"/>
    </source>
</evidence>
<evidence type="ECO:0000256" key="1">
    <source>
        <dbReference type="ARBA" id="ARBA00001946"/>
    </source>
</evidence>
<name>A0A1Z4BTL2_9GAMM</name>
<dbReference type="EMBL" id="CP022129">
    <property type="protein sequence ID" value="ASF44656.1"/>
    <property type="molecule type" value="Genomic_DNA"/>
</dbReference>
<dbReference type="OrthoDB" id="532510at2"/>
<evidence type="ECO:0000256" key="6">
    <source>
        <dbReference type="ARBA" id="ARBA00022842"/>
    </source>
</evidence>
<reference evidence="9 11" key="1">
    <citation type="submission" date="2017-06" db="EMBL/GenBank/DDBJ databases">
        <title>Genome Sequencing of the methanotroph Methylovulum psychrotolerants str. HV10-M2 isolated from a high-altitude environment.</title>
        <authorList>
            <person name="Mateos-Rivera A."/>
        </authorList>
    </citation>
    <scope>NUCLEOTIDE SEQUENCE [LARGE SCALE GENOMIC DNA]</scope>
    <source>
        <strain evidence="9 11">HV10_M2</strain>
    </source>
</reference>
<dbReference type="PANTHER" id="PTHR33653:SF1">
    <property type="entry name" value="RIBONUCLEASE VAPC2"/>
    <property type="match status" value="1"/>
</dbReference>
<dbReference type="GO" id="GO:0016787">
    <property type="term" value="F:hydrolase activity"/>
    <property type="evidence" value="ECO:0007669"/>
    <property type="project" value="UniProtKB-KW"/>
</dbReference>
<dbReference type="InterPro" id="IPR002716">
    <property type="entry name" value="PIN_dom"/>
</dbReference>
<keyword evidence="4" id="KW-0479">Metal-binding</keyword>
<accession>A0A1Z4BTL2</accession>
<dbReference type="RefSeq" id="WP_088617539.1">
    <property type="nucleotide sequence ID" value="NZ_CP022129.1"/>
</dbReference>
<keyword evidence="3" id="KW-0540">Nuclease</keyword>
<dbReference type="Gene3D" id="3.40.50.1010">
    <property type="entry name" value="5'-nuclease"/>
    <property type="match status" value="1"/>
</dbReference>
<dbReference type="Proteomes" id="UP000197019">
    <property type="component" value="Chromosome"/>
</dbReference>
<evidence type="ECO:0000259" key="8">
    <source>
        <dbReference type="Pfam" id="PF01850"/>
    </source>
</evidence>
<evidence type="ECO:0000256" key="7">
    <source>
        <dbReference type="ARBA" id="ARBA00038093"/>
    </source>
</evidence>
<dbReference type="GO" id="GO:0046872">
    <property type="term" value="F:metal ion binding"/>
    <property type="evidence" value="ECO:0007669"/>
    <property type="project" value="UniProtKB-KW"/>
</dbReference>
<dbReference type="EMBL" id="PGFZ01000002">
    <property type="protein sequence ID" value="POZ52650.1"/>
    <property type="molecule type" value="Genomic_DNA"/>
</dbReference>
<reference evidence="10 12" key="2">
    <citation type="submission" date="2017-11" db="EMBL/GenBank/DDBJ databases">
        <title>Draft Genome Sequence of Methylobacter psychrotolerans Sph1T, an Obligate Methanotroph from Low-Temperature Environments.</title>
        <authorList>
            <person name="Oshkin I.Y."/>
            <person name="Miroshnikov K."/>
            <person name="Belova S.E."/>
            <person name="Korzhenkov A."/>
            <person name="Toshchakov S.V."/>
            <person name="Dedysh S.N."/>
        </authorList>
    </citation>
    <scope>NUCLEOTIDE SEQUENCE [LARGE SCALE GENOMIC DNA]</scope>
    <source>
        <strain evidence="10 12">Sph1</strain>
    </source>
</reference>
<sequence>MNGVNYLLDTNIILGMYQHSAAVIALMQSKQVGISQCAYSTVTRMELLGFVGITEHEERTVKALLDRMTYLSLSPAIEELTIQFRRQHRTKLPDSIIAATAQAHSLELLTLDKALQAKL</sequence>
<proteinExistence type="inferred from homology"/>
<organism evidence="9 11">
    <name type="scientific">Methylovulum psychrotolerans</name>
    <dbReference type="NCBI Taxonomy" id="1704499"/>
    <lineage>
        <taxon>Bacteria</taxon>
        <taxon>Pseudomonadati</taxon>
        <taxon>Pseudomonadota</taxon>
        <taxon>Gammaproteobacteria</taxon>
        <taxon>Methylococcales</taxon>
        <taxon>Methylococcaceae</taxon>
        <taxon>Methylovulum</taxon>
    </lineage>
</organism>
<keyword evidence="11" id="KW-1185">Reference proteome</keyword>
<comment type="cofactor">
    <cofactor evidence="1">
        <name>Mg(2+)</name>
        <dbReference type="ChEBI" id="CHEBI:18420"/>
    </cofactor>
</comment>
<keyword evidence="9" id="KW-0238">DNA-binding</keyword>
<feature type="domain" description="PIN" evidence="8">
    <location>
        <begin position="6"/>
        <end position="116"/>
    </location>
</feature>
<evidence type="ECO:0000256" key="5">
    <source>
        <dbReference type="ARBA" id="ARBA00022801"/>
    </source>
</evidence>
<evidence type="ECO:0000313" key="12">
    <source>
        <dbReference type="Proteomes" id="UP000237423"/>
    </source>
</evidence>
<evidence type="ECO:0000256" key="2">
    <source>
        <dbReference type="ARBA" id="ARBA00022649"/>
    </source>
</evidence>
<dbReference type="InterPro" id="IPR029060">
    <property type="entry name" value="PIN-like_dom_sf"/>
</dbReference>
<comment type="similarity">
    <text evidence="7">Belongs to the PINc/VapC protein family.</text>
</comment>
<dbReference type="Pfam" id="PF01850">
    <property type="entry name" value="PIN"/>
    <property type="match status" value="1"/>
</dbReference>
<evidence type="ECO:0000313" key="9">
    <source>
        <dbReference type="EMBL" id="ASF44656.1"/>
    </source>
</evidence>
<dbReference type="GO" id="GO:0003677">
    <property type="term" value="F:DNA binding"/>
    <property type="evidence" value="ECO:0007669"/>
    <property type="project" value="UniProtKB-KW"/>
</dbReference>
<dbReference type="InterPro" id="IPR050556">
    <property type="entry name" value="Type_II_TA_system_RNase"/>
</dbReference>
<dbReference type="KEGG" id="mpsy:CEK71_00455"/>
<dbReference type="GO" id="GO:0004518">
    <property type="term" value="F:nuclease activity"/>
    <property type="evidence" value="ECO:0007669"/>
    <property type="project" value="UniProtKB-KW"/>
</dbReference>
<dbReference type="CDD" id="cd18738">
    <property type="entry name" value="PIN_VapC4-5_FitB-like"/>
    <property type="match status" value="1"/>
</dbReference>
<evidence type="ECO:0000313" key="10">
    <source>
        <dbReference type="EMBL" id="POZ52650.1"/>
    </source>
</evidence>
<evidence type="ECO:0000313" key="11">
    <source>
        <dbReference type="Proteomes" id="UP000197019"/>
    </source>
</evidence>
<keyword evidence="6" id="KW-0460">Magnesium</keyword>
<gene>
    <name evidence="10" type="ORF">AADEFJLK_01254</name>
    <name evidence="9" type="ORF">CEK71_00455</name>
</gene>
<dbReference type="AlphaFoldDB" id="A0A1Z4BTL2"/>
<dbReference type="PANTHER" id="PTHR33653">
    <property type="entry name" value="RIBONUCLEASE VAPC2"/>
    <property type="match status" value="1"/>
</dbReference>
<dbReference type="SUPFAM" id="SSF88723">
    <property type="entry name" value="PIN domain-like"/>
    <property type="match status" value="1"/>
</dbReference>
<protein>
    <submittedName>
        <fullName evidence="9">DNA-binding protein</fullName>
    </submittedName>
    <submittedName>
        <fullName evidence="10">PIN domain-containing protein</fullName>
    </submittedName>
</protein>
<keyword evidence="2" id="KW-1277">Toxin-antitoxin system</keyword>
<evidence type="ECO:0000256" key="3">
    <source>
        <dbReference type="ARBA" id="ARBA00022722"/>
    </source>
</evidence>
<keyword evidence="5" id="KW-0378">Hydrolase</keyword>